<comment type="caution">
    <text evidence="2">The sequence shown here is derived from an EMBL/GenBank/DDBJ whole genome shotgun (WGS) entry which is preliminary data.</text>
</comment>
<evidence type="ECO:0008006" key="4">
    <source>
        <dbReference type="Google" id="ProtNLM"/>
    </source>
</evidence>
<evidence type="ECO:0000256" key="1">
    <source>
        <dbReference type="SAM" id="Phobius"/>
    </source>
</evidence>
<dbReference type="Proteomes" id="UP000297613">
    <property type="component" value="Unassembled WGS sequence"/>
</dbReference>
<dbReference type="AlphaFoldDB" id="A0A6N4QYK9"/>
<proteinExistence type="predicted"/>
<keyword evidence="1" id="KW-0472">Membrane</keyword>
<name>A0A6N4QYK9_9LEPT</name>
<accession>A0A6N4QYK9</accession>
<dbReference type="EMBL" id="RQGM01000022">
    <property type="protein sequence ID" value="TGL86098.1"/>
    <property type="molecule type" value="Genomic_DNA"/>
</dbReference>
<keyword evidence="1" id="KW-0812">Transmembrane</keyword>
<protein>
    <recommendedName>
        <fullName evidence="4">DUF2878 domain-containing protein</fullName>
    </recommendedName>
</protein>
<feature type="transmembrane region" description="Helical" evidence="1">
    <location>
        <begin position="53"/>
        <end position="71"/>
    </location>
</feature>
<keyword evidence="1" id="KW-1133">Transmembrane helix</keyword>
<reference evidence="2 3" key="1">
    <citation type="journal article" date="2019" name="PLoS Negl. Trop. Dis.">
        <title>Revisiting the worldwide diversity of Leptospira species in the environment.</title>
        <authorList>
            <person name="Vincent A.T."/>
            <person name="Schiettekatte O."/>
            <person name="Bourhy P."/>
            <person name="Veyrier F.J."/>
            <person name="Picardeau M."/>
        </authorList>
    </citation>
    <scope>NUCLEOTIDE SEQUENCE [LARGE SCALE GENOMIC DNA]</scope>
    <source>
        <strain evidence="2 3">201702445</strain>
    </source>
</reference>
<gene>
    <name evidence="2" type="ORF">EHQ83_05650</name>
</gene>
<sequence>MNPVASSVRENPKKLIALVFLGGIGLALCDQIHVQFDVLRYFHFGVFGQAWWVAPQFVLATLLMYLGASFFRKEAEAFDVRDFVLSLIWFVAAYLASGIFAGSPFTLATIYLGAWLFRMIFSMEAKSLTVFSILLAIGGTSAEAIISNAGLFVYNRPDFLFVPIWLPGLYLHGAPLIWNLISWVKQESRN</sequence>
<feature type="transmembrane region" description="Helical" evidence="1">
    <location>
        <begin position="128"/>
        <end position="154"/>
    </location>
</feature>
<feature type="transmembrane region" description="Helical" evidence="1">
    <location>
        <begin position="160"/>
        <end position="181"/>
    </location>
</feature>
<evidence type="ECO:0000313" key="3">
    <source>
        <dbReference type="Proteomes" id="UP000297613"/>
    </source>
</evidence>
<organism evidence="2 3">
    <name type="scientific">Leptospira yasudae</name>
    <dbReference type="NCBI Taxonomy" id="2202201"/>
    <lineage>
        <taxon>Bacteria</taxon>
        <taxon>Pseudomonadati</taxon>
        <taxon>Spirochaetota</taxon>
        <taxon>Spirochaetia</taxon>
        <taxon>Leptospirales</taxon>
        <taxon>Leptospiraceae</taxon>
        <taxon>Leptospira</taxon>
    </lineage>
</organism>
<feature type="transmembrane region" description="Helical" evidence="1">
    <location>
        <begin position="83"/>
        <end position="99"/>
    </location>
</feature>
<dbReference type="RefSeq" id="WP_135569766.1">
    <property type="nucleotide sequence ID" value="NZ_RQGK01000040.1"/>
</dbReference>
<evidence type="ECO:0000313" key="2">
    <source>
        <dbReference type="EMBL" id="TGL86098.1"/>
    </source>
</evidence>